<dbReference type="AlphaFoldDB" id="A0A2U2N6W4"/>
<comment type="similarity">
    <text evidence="1">Belongs to the amidase family.</text>
</comment>
<dbReference type="Pfam" id="PF01425">
    <property type="entry name" value="Amidase"/>
    <property type="match status" value="2"/>
</dbReference>
<evidence type="ECO:0000259" key="2">
    <source>
        <dbReference type="Pfam" id="PF01425"/>
    </source>
</evidence>
<keyword evidence="4" id="KW-1185">Reference proteome</keyword>
<evidence type="ECO:0000313" key="3">
    <source>
        <dbReference type="EMBL" id="PWG64941.1"/>
    </source>
</evidence>
<accession>A0A2U2N6W4</accession>
<organism evidence="3 4">
    <name type="scientific">Sediminicurvatus halobius</name>
    <dbReference type="NCBI Taxonomy" id="2182432"/>
    <lineage>
        <taxon>Bacteria</taxon>
        <taxon>Pseudomonadati</taxon>
        <taxon>Pseudomonadota</taxon>
        <taxon>Gammaproteobacteria</taxon>
        <taxon>Chromatiales</taxon>
        <taxon>Ectothiorhodospiraceae</taxon>
        <taxon>Sediminicurvatus</taxon>
    </lineage>
</organism>
<sequence length="426" mass="45109">MEMAATLGPAADYRGIVASSASGCVRLVDTLLAHIEKLEPEHRCFEHIDAEAVRARARWLDERRDALGHLPLYGMPVGVKDIIDVAGLRTSNGLPTALATTASEDAAVVRDLQAQGAIIVGKTVSTELAFLHPARTRNPRGTDFTPGGSSAGSAAGVAAGMVAAAVGTQTGGSVTRPASFCGVHAVKTTSGLIDRTGVLSQSPTLDTVGFLACDAEALAAIMEGLTPLQPPGGDVPGRIGLLAGGMVDRAPDYVREALHRIERHCADRVSRVVLDPLFDRCVPVRQRINMFELRYQFEHFMTGYGNHLSDTLKAGYREGEGVTVEDYFAAIREGADIRRYVNGLLEQFDYLLLPSALGEPPKGLESTGDSLYNAPWSLLGNPTVTLPLCAGPNGMPFGLQLVGRHFSERALIAAGAALSARFAEAL</sequence>
<dbReference type="PANTHER" id="PTHR11895:SF7">
    <property type="entry name" value="GLUTAMYL-TRNA(GLN) AMIDOTRANSFERASE SUBUNIT A, MITOCHONDRIAL"/>
    <property type="match status" value="1"/>
</dbReference>
<feature type="domain" description="Amidase" evidence="2">
    <location>
        <begin position="27"/>
        <end position="223"/>
    </location>
</feature>
<protein>
    <submittedName>
        <fullName evidence="3">Amidase</fullName>
    </submittedName>
</protein>
<dbReference type="GO" id="GO:0003824">
    <property type="term" value="F:catalytic activity"/>
    <property type="evidence" value="ECO:0007669"/>
    <property type="project" value="InterPro"/>
</dbReference>
<dbReference type="Gene3D" id="3.90.1300.10">
    <property type="entry name" value="Amidase signature (AS) domain"/>
    <property type="match status" value="1"/>
</dbReference>
<reference evidence="3 4" key="1">
    <citation type="submission" date="2018-05" db="EMBL/GenBank/DDBJ databases">
        <title>Spiribacter halobius sp. nov., a moderately halophilic bacterium isolated from marine solar saltern.</title>
        <authorList>
            <person name="Zheng W.-S."/>
            <person name="Lu D.-C."/>
            <person name="Du Z.-J."/>
        </authorList>
    </citation>
    <scope>NUCLEOTIDE SEQUENCE [LARGE SCALE GENOMIC DNA]</scope>
    <source>
        <strain evidence="3 4">E85</strain>
    </source>
</reference>
<dbReference type="InterPro" id="IPR036928">
    <property type="entry name" value="AS_sf"/>
</dbReference>
<evidence type="ECO:0000256" key="1">
    <source>
        <dbReference type="ARBA" id="ARBA00009199"/>
    </source>
</evidence>
<name>A0A2U2N6W4_9GAMM</name>
<gene>
    <name evidence="3" type="ORF">DEM34_03865</name>
</gene>
<feature type="domain" description="Amidase" evidence="2">
    <location>
        <begin position="308"/>
        <end position="411"/>
    </location>
</feature>
<proteinExistence type="inferred from homology"/>
<evidence type="ECO:0000313" key="4">
    <source>
        <dbReference type="Proteomes" id="UP000245474"/>
    </source>
</evidence>
<dbReference type="EMBL" id="QFFI01000004">
    <property type="protein sequence ID" value="PWG64941.1"/>
    <property type="molecule type" value="Genomic_DNA"/>
</dbReference>
<dbReference type="InterPro" id="IPR000120">
    <property type="entry name" value="Amidase"/>
</dbReference>
<dbReference type="PANTHER" id="PTHR11895">
    <property type="entry name" value="TRANSAMIDASE"/>
    <property type="match status" value="1"/>
</dbReference>
<comment type="caution">
    <text evidence="3">The sequence shown here is derived from an EMBL/GenBank/DDBJ whole genome shotgun (WGS) entry which is preliminary data.</text>
</comment>
<dbReference type="SUPFAM" id="SSF75304">
    <property type="entry name" value="Amidase signature (AS) enzymes"/>
    <property type="match status" value="1"/>
</dbReference>
<dbReference type="InterPro" id="IPR023631">
    <property type="entry name" value="Amidase_dom"/>
</dbReference>
<dbReference type="Proteomes" id="UP000245474">
    <property type="component" value="Unassembled WGS sequence"/>
</dbReference>